<accession>A0A9W8TID4</accession>
<dbReference type="PANTHER" id="PTHR42080">
    <property type="entry name" value="SRR1 DOMAIN-CONTAINING PROTEIN"/>
    <property type="match status" value="1"/>
</dbReference>
<comment type="caution">
    <text evidence="1">The sequence shown here is derived from an EMBL/GenBank/DDBJ whole genome shotgun (WGS) entry which is preliminary data.</text>
</comment>
<keyword evidence="2" id="KW-1185">Reference proteome</keyword>
<dbReference type="EMBL" id="JANPWZ010002726">
    <property type="protein sequence ID" value="KAJ3556539.1"/>
    <property type="molecule type" value="Genomic_DNA"/>
</dbReference>
<dbReference type="Proteomes" id="UP001148614">
    <property type="component" value="Unassembled WGS sequence"/>
</dbReference>
<dbReference type="PANTHER" id="PTHR42080:SF3">
    <property type="entry name" value="SRR1-LIKE DOMAIN-CONTAINING PROTEIN"/>
    <property type="match status" value="1"/>
</dbReference>
<dbReference type="AlphaFoldDB" id="A0A9W8TID4"/>
<evidence type="ECO:0000313" key="1">
    <source>
        <dbReference type="EMBL" id="KAJ3556539.1"/>
    </source>
</evidence>
<protein>
    <recommendedName>
        <fullName evidence="3">Heterokaryon incompatibility domain-containing protein</fullName>
    </recommendedName>
</protein>
<reference evidence="1" key="1">
    <citation type="submission" date="2022-07" db="EMBL/GenBank/DDBJ databases">
        <title>Genome Sequence of Xylaria arbuscula.</title>
        <authorList>
            <person name="Buettner E."/>
        </authorList>
    </citation>
    <scope>NUCLEOTIDE SEQUENCE</scope>
    <source>
        <strain evidence="1">VT107</strain>
    </source>
</reference>
<gene>
    <name evidence="1" type="ORF">NPX13_g10112</name>
</gene>
<sequence>MGETQTYASEPRWAHTKGSHARNLAAATDECDVQPDWRSTVEYYTRTLLTFDKDVFPAISGVVKNMQRYRTDRYLAGVWEASVLDDLAWLATNTDSAQRPKSWLAPTWSWASITSPVSYLNYRTNLSDKYIQKVEPQTQRTVLIEASVTPAGNDPTAEVCEGHLVLFGPVMAARLEGRRPINAEEQLDYYAETDTASVYFAPDYDLFAPGPGHVTAGSAIFLLFLCREPELKNPDARDAKTRVFSLVLRRVDEGQGGSSSQYRPEGDIVEVPGDGTYERIGIYIDALERTDSKGYVEENGVECVTAVLGATHCSIMLPRIQRVDTAAAATEQPDREVAQRKLIINEFMAIYNQGTPLFTKEAIRKVGQELEICKTVTSGGRYVTLRGINGMDYTNFVKLPREETTSEAELYVGGSTWIIGYHSVEFLTRETNIAFFNPQLAYLPMEIYACTRMFSNPSTPDENDLRVFSTEELLEAFRDIERKWKTSHYYQRLQAALTKVNPPFVLDKIFGVALGHLTSRTRLNHCSVLQHLLLSAIHTNFIERNVLSASCKRYVQDPVYTQQHQDALSGAEFTVLEDPQAFLALDNSSVVLSISSDIPVKQIVADICCPGVIIWDRKRDDSFLTTDPYSSRVDKLIEKNYHELDFPFHQSFGDLVIVGRTVLLGPVAFFSCRPDSVEMASPLSSPSAGLAFGLQMEFLICPKPEKIPQLVQSGWNTSVGSDSDQEAQRKTNRNIIREEITRSMVNSGISTDMDPTEYQSWIFVCRDRLDEAGNFWRFETFSRPLRTNENWKLEVSRVFAVLNRDWWINTTATCSMHVHVLPGLTDTDSYDMPQVRGLLRAIAYYDDAITKIMPAEHKNNPWAPSNFNSQDAPEHLREAYAAVPTEEWAPVFFRIALMEMRDHVHAEFDEREYLSWGFSNLHAPCGSVVFRRPPAVQTAAAAKHWIGVALGLVSEAMVADLGTYESRNYHGSVEDLKKFIESGIDRLGIHCERAVINERLVEDSNPPTVFTVTQLQAIDRRKQEMAALNNLFELKVRFALEADATERSLRNAPV</sequence>
<dbReference type="VEuPathDB" id="FungiDB:F4678DRAFT_473820"/>
<evidence type="ECO:0000313" key="2">
    <source>
        <dbReference type="Proteomes" id="UP001148614"/>
    </source>
</evidence>
<evidence type="ECO:0008006" key="3">
    <source>
        <dbReference type="Google" id="ProtNLM"/>
    </source>
</evidence>
<dbReference type="VEuPathDB" id="FungiDB:F4678DRAFT_466994"/>
<organism evidence="1 2">
    <name type="scientific">Xylaria arbuscula</name>
    <dbReference type="NCBI Taxonomy" id="114810"/>
    <lineage>
        <taxon>Eukaryota</taxon>
        <taxon>Fungi</taxon>
        <taxon>Dikarya</taxon>
        <taxon>Ascomycota</taxon>
        <taxon>Pezizomycotina</taxon>
        <taxon>Sordariomycetes</taxon>
        <taxon>Xylariomycetidae</taxon>
        <taxon>Xylariales</taxon>
        <taxon>Xylariaceae</taxon>
        <taxon>Xylaria</taxon>
    </lineage>
</organism>
<name>A0A9W8TID4_9PEZI</name>
<proteinExistence type="predicted"/>